<dbReference type="GO" id="GO:0016020">
    <property type="term" value="C:membrane"/>
    <property type="evidence" value="ECO:0007669"/>
    <property type="project" value="UniProtKB-SubCell"/>
</dbReference>
<feature type="chain" id="PRO_5042012119" evidence="8">
    <location>
        <begin position="25"/>
        <end position="291"/>
    </location>
</feature>
<name>A0AAD1RJF2_PELCU</name>
<keyword evidence="4 7" id="KW-1133">Transmembrane helix</keyword>
<proteinExistence type="inferred from homology"/>
<evidence type="ECO:0000313" key="9">
    <source>
        <dbReference type="EMBL" id="CAH2272782.1"/>
    </source>
</evidence>
<evidence type="ECO:0000256" key="6">
    <source>
        <dbReference type="SAM" id="MobiDB-lite"/>
    </source>
</evidence>
<feature type="transmembrane region" description="Helical" evidence="7">
    <location>
        <begin position="206"/>
        <end position="225"/>
    </location>
</feature>
<dbReference type="InterPro" id="IPR026770">
    <property type="entry name" value="RNase_K"/>
</dbReference>
<evidence type="ECO:0000256" key="5">
    <source>
        <dbReference type="ARBA" id="ARBA00023136"/>
    </source>
</evidence>
<dbReference type="GO" id="GO:0004521">
    <property type="term" value="F:RNA endonuclease activity"/>
    <property type="evidence" value="ECO:0007669"/>
    <property type="project" value="InterPro"/>
</dbReference>
<dbReference type="PANTHER" id="PTHR31733">
    <property type="entry name" value="RIBONUCLEASE KAPPA"/>
    <property type="match status" value="1"/>
</dbReference>
<sequence length="291" mass="32268">MGILLQGLLFVVLLILLSSTPGSSQYGVNHGRCPSKELPCPNGRDFLKYVERVLSYEKCPDNILLKIVFLKGVFSAQASEPWVKILVDCLDTGREKCLSNTENKYANLCSKESKTKSIMTTTTTTVSTAKSTISATQYNEQPPVTTSIPSTPRLTTTRQERWIETKYFDGIQQDGKNIHNGSEGQQGVGPTDSKGEPGEKTKTTTIAVISLIVICLVLLGIFFNVHSAVLIEDVPFVENDLFTDPKPPTKLYGLYEQVSYNCFIAAALYVILGGFSFCQVRLNKRKEYMVR</sequence>
<keyword evidence="3 7" id="KW-0812">Transmembrane</keyword>
<accession>A0AAD1RJF2</accession>
<gene>
    <name evidence="9" type="ORF">PECUL_23A043926</name>
</gene>
<comment type="subcellular location">
    <subcellularLocation>
        <location evidence="1">Membrane</location>
        <topology evidence="1">Multi-pass membrane protein</topology>
    </subcellularLocation>
</comment>
<evidence type="ECO:0000313" key="10">
    <source>
        <dbReference type="Proteomes" id="UP001295444"/>
    </source>
</evidence>
<feature type="region of interest" description="Disordered" evidence="6">
    <location>
        <begin position="173"/>
        <end position="199"/>
    </location>
</feature>
<keyword evidence="5 7" id="KW-0472">Membrane</keyword>
<evidence type="ECO:0000256" key="3">
    <source>
        <dbReference type="ARBA" id="ARBA00022692"/>
    </source>
</evidence>
<reference evidence="9" key="1">
    <citation type="submission" date="2022-03" db="EMBL/GenBank/DDBJ databases">
        <authorList>
            <person name="Alioto T."/>
            <person name="Alioto T."/>
            <person name="Gomez Garrido J."/>
        </authorList>
    </citation>
    <scope>NUCLEOTIDE SEQUENCE</scope>
</reference>
<feature type="signal peptide" evidence="8">
    <location>
        <begin position="1"/>
        <end position="24"/>
    </location>
</feature>
<evidence type="ECO:0000256" key="4">
    <source>
        <dbReference type="ARBA" id="ARBA00022989"/>
    </source>
</evidence>
<evidence type="ECO:0000256" key="8">
    <source>
        <dbReference type="SAM" id="SignalP"/>
    </source>
</evidence>
<dbReference type="EMBL" id="OW240914">
    <property type="protein sequence ID" value="CAH2272782.1"/>
    <property type="molecule type" value="Genomic_DNA"/>
</dbReference>
<keyword evidence="10" id="KW-1185">Reference proteome</keyword>
<evidence type="ECO:0000256" key="7">
    <source>
        <dbReference type="SAM" id="Phobius"/>
    </source>
</evidence>
<feature type="transmembrane region" description="Helical" evidence="7">
    <location>
        <begin position="260"/>
        <end position="282"/>
    </location>
</feature>
<protein>
    <submittedName>
        <fullName evidence="9">Ribonuclease kappa</fullName>
    </submittedName>
</protein>
<evidence type="ECO:0000256" key="1">
    <source>
        <dbReference type="ARBA" id="ARBA00004141"/>
    </source>
</evidence>
<dbReference type="AlphaFoldDB" id="A0AAD1RJF2"/>
<dbReference type="Proteomes" id="UP001295444">
    <property type="component" value="Chromosome 03"/>
</dbReference>
<organism evidence="9 10">
    <name type="scientific">Pelobates cultripes</name>
    <name type="common">Western spadefoot toad</name>
    <dbReference type="NCBI Taxonomy" id="61616"/>
    <lineage>
        <taxon>Eukaryota</taxon>
        <taxon>Metazoa</taxon>
        <taxon>Chordata</taxon>
        <taxon>Craniata</taxon>
        <taxon>Vertebrata</taxon>
        <taxon>Euteleostomi</taxon>
        <taxon>Amphibia</taxon>
        <taxon>Batrachia</taxon>
        <taxon>Anura</taxon>
        <taxon>Pelobatoidea</taxon>
        <taxon>Pelobatidae</taxon>
        <taxon>Pelobates</taxon>
    </lineage>
</organism>
<comment type="similarity">
    <text evidence="2">Belongs to the RNase K family.</text>
</comment>
<evidence type="ECO:0000256" key="2">
    <source>
        <dbReference type="ARBA" id="ARBA00008458"/>
    </source>
</evidence>
<keyword evidence="8" id="KW-0732">Signal</keyword>